<evidence type="ECO:0000313" key="2">
    <source>
        <dbReference type="EMBL" id="STY22847.1"/>
    </source>
</evidence>
<dbReference type="OrthoDB" id="5631545at2"/>
<dbReference type="RefSeq" id="WP_058477439.1">
    <property type="nucleotide sequence ID" value="NZ_CAAAIO010000001.1"/>
</dbReference>
<keyword evidence="3" id="KW-1185">Reference proteome</keyword>
<accession>A0A378L807</accession>
<evidence type="ECO:0000313" key="3">
    <source>
        <dbReference type="Proteomes" id="UP000054820"/>
    </source>
</evidence>
<reference evidence="2 4" key="2">
    <citation type="submission" date="2018-06" db="EMBL/GenBank/DDBJ databases">
        <authorList>
            <consortium name="Pathogen Informatics"/>
            <person name="Doyle S."/>
        </authorList>
    </citation>
    <scope>NUCLEOTIDE SEQUENCE [LARGE SCALE GENOMIC DNA]</scope>
    <source>
        <strain evidence="2 4">NCTC11991</strain>
    </source>
</reference>
<dbReference type="EMBL" id="UGOY01000001">
    <property type="protein sequence ID" value="STY22847.1"/>
    <property type="molecule type" value="Genomic_DNA"/>
</dbReference>
<dbReference type="Proteomes" id="UP000255110">
    <property type="component" value="Unassembled WGS sequence"/>
</dbReference>
<dbReference type="EMBL" id="LNYZ01000013">
    <property type="protein sequence ID" value="KTD77537.1"/>
    <property type="molecule type" value="Genomic_DNA"/>
</dbReference>
<name>A0A378L807_9GAMM</name>
<dbReference type="AlphaFoldDB" id="A0A378L807"/>
<proteinExistence type="predicted"/>
<protein>
    <submittedName>
        <fullName evidence="2">Uncharacterized protein</fullName>
    </submittedName>
</protein>
<dbReference type="STRING" id="460.Lstg_1894"/>
<evidence type="ECO:0000313" key="4">
    <source>
        <dbReference type="Proteomes" id="UP000255110"/>
    </source>
</evidence>
<organism evidence="2 4">
    <name type="scientific">Legionella steigerwaltii</name>
    <dbReference type="NCBI Taxonomy" id="460"/>
    <lineage>
        <taxon>Bacteria</taxon>
        <taxon>Pseudomonadati</taxon>
        <taxon>Pseudomonadota</taxon>
        <taxon>Gammaproteobacteria</taxon>
        <taxon>Legionellales</taxon>
        <taxon>Legionellaceae</taxon>
        <taxon>Legionella</taxon>
    </lineage>
</organism>
<gene>
    <name evidence="1" type="ORF">Lstg_1894</name>
    <name evidence="2" type="ORF">NCTC11991_01448</name>
</gene>
<reference evidence="1 3" key="1">
    <citation type="submission" date="2015-11" db="EMBL/GenBank/DDBJ databases">
        <title>Genomic analysis of 38 Legionella species identifies large and diverse effector repertoires.</title>
        <authorList>
            <person name="Burstein D."/>
            <person name="Amaro F."/>
            <person name="Zusman T."/>
            <person name="Lifshitz Z."/>
            <person name="Cohen O."/>
            <person name="Gilbert J.A."/>
            <person name="Pupko T."/>
            <person name="Shuman H.A."/>
            <person name="Segal G."/>
        </authorList>
    </citation>
    <scope>NUCLEOTIDE SEQUENCE [LARGE SCALE GENOMIC DNA]</scope>
    <source>
        <strain evidence="1 3">SC-18-C9</strain>
    </source>
</reference>
<dbReference type="Proteomes" id="UP000054820">
    <property type="component" value="Unassembled WGS sequence"/>
</dbReference>
<sequence length="529" mass="60342">MPLTLTEWWKKLDEETRHLAAKYGDISYPAALTTPYTNVDVDTDMTPWEAVHKMASLGAAIEGNVYSGQGIATKIDAAGKKLGEPLPNSSHYIPKITDERSLLLAVLYYRSQCRFQDIQSSSSLVQNGAFGKPGIEQNKPGVANEAEILRTKIKSYCSTNKDIAAAAQLKFAELFPHTNEVGHDLFKPKSFIEQHRDFASRLIGQLVENMDVDSHAELHKKTLDKTETIKRALKDTEKQLETLYIYKRLKEFIANDVKEYPDATFERFKVGLDPKYQENGKVKKIWDAAMQFANGKKSNLEIVTEGVNNYTPGFLQYIMHARLNPIAYFPWALGVDESSRLKKFKERVNKYVTSEIETSSQTLSQDTQINVDDLKTVSPEVILDTIKESHKLRLEIEALRTSVRSYVQEVSKNYIIKFSTAPFIGWFTKKLAEFQLTKGLLHDNIHYLYLAENFTQQLEAIKKMQDDENPGEALSELKKSMREGIASVRKSSHYLLFQRERDLAHKNFSNIVEEEDEGIEPDKQNQVNP</sequence>
<evidence type="ECO:0000313" key="1">
    <source>
        <dbReference type="EMBL" id="KTD77537.1"/>
    </source>
</evidence>